<sequence>MDGDVETRYENGLWKNRVHGHVRASNTAKRRDDAVKTGRHMAQARRVVHVVRDEDGTVVHRHDYHESRRGVSLPPA</sequence>
<dbReference type="Pfam" id="PF09954">
    <property type="entry name" value="DUF2188"/>
    <property type="match status" value="1"/>
</dbReference>
<proteinExistence type="predicted"/>
<protein>
    <submittedName>
        <fullName evidence="1">DUF2188 domain-containing protein</fullName>
    </submittedName>
</protein>
<dbReference type="RefSeq" id="WP_344854575.1">
    <property type="nucleotide sequence ID" value="NZ_BAAAZN010000001.1"/>
</dbReference>
<evidence type="ECO:0000313" key="1">
    <source>
        <dbReference type="EMBL" id="GAA3524666.1"/>
    </source>
</evidence>
<dbReference type="Proteomes" id="UP001500689">
    <property type="component" value="Unassembled WGS sequence"/>
</dbReference>
<accession>A0ABP6V0P9</accession>
<dbReference type="EMBL" id="BAAAZN010000001">
    <property type="protein sequence ID" value="GAA3524666.1"/>
    <property type="molecule type" value="Genomic_DNA"/>
</dbReference>
<organism evidence="1 2">
    <name type="scientific">Amycolatopsis ultiminotia</name>
    <dbReference type="NCBI Taxonomy" id="543629"/>
    <lineage>
        <taxon>Bacteria</taxon>
        <taxon>Bacillati</taxon>
        <taxon>Actinomycetota</taxon>
        <taxon>Actinomycetes</taxon>
        <taxon>Pseudonocardiales</taxon>
        <taxon>Pseudonocardiaceae</taxon>
        <taxon>Amycolatopsis</taxon>
    </lineage>
</organism>
<comment type="caution">
    <text evidence="1">The sequence shown here is derived from an EMBL/GenBank/DDBJ whole genome shotgun (WGS) entry which is preliminary data.</text>
</comment>
<dbReference type="InterPro" id="IPR018691">
    <property type="entry name" value="DUF2188"/>
</dbReference>
<reference evidence="2" key="1">
    <citation type="journal article" date="2019" name="Int. J. Syst. Evol. Microbiol.">
        <title>The Global Catalogue of Microorganisms (GCM) 10K type strain sequencing project: providing services to taxonomists for standard genome sequencing and annotation.</title>
        <authorList>
            <consortium name="The Broad Institute Genomics Platform"/>
            <consortium name="The Broad Institute Genome Sequencing Center for Infectious Disease"/>
            <person name="Wu L."/>
            <person name="Ma J."/>
        </authorList>
    </citation>
    <scope>NUCLEOTIDE SEQUENCE [LARGE SCALE GENOMIC DNA]</scope>
    <source>
        <strain evidence="2">JCM 16898</strain>
    </source>
</reference>
<name>A0ABP6V0P9_9PSEU</name>
<keyword evidence="2" id="KW-1185">Reference proteome</keyword>
<gene>
    <name evidence="1" type="ORF">GCM10022222_04070</name>
</gene>
<evidence type="ECO:0000313" key="2">
    <source>
        <dbReference type="Proteomes" id="UP001500689"/>
    </source>
</evidence>